<organism evidence="1">
    <name type="scientific">Anguilla anguilla</name>
    <name type="common">European freshwater eel</name>
    <name type="synonym">Muraena anguilla</name>
    <dbReference type="NCBI Taxonomy" id="7936"/>
    <lineage>
        <taxon>Eukaryota</taxon>
        <taxon>Metazoa</taxon>
        <taxon>Chordata</taxon>
        <taxon>Craniata</taxon>
        <taxon>Vertebrata</taxon>
        <taxon>Euteleostomi</taxon>
        <taxon>Actinopterygii</taxon>
        <taxon>Neopterygii</taxon>
        <taxon>Teleostei</taxon>
        <taxon>Anguilliformes</taxon>
        <taxon>Anguillidae</taxon>
        <taxon>Anguilla</taxon>
    </lineage>
</organism>
<evidence type="ECO:0000313" key="1">
    <source>
        <dbReference type="EMBL" id="JAH95682.1"/>
    </source>
</evidence>
<protein>
    <submittedName>
        <fullName evidence="1">Uncharacterized protein</fullName>
    </submittedName>
</protein>
<dbReference type="AlphaFoldDB" id="A0A0E9WYW5"/>
<reference evidence="1" key="2">
    <citation type="journal article" date="2015" name="Fish Shellfish Immunol.">
        <title>Early steps in the European eel (Anguilla anguilla)-Vibrio vulnificus interaction in the gills: Role of the RtxA13 toxin.</title>
        <authorList>
            <person name="Callol A."/>
            <person name="Pajuelo D."/>
            <person name="Ebbesson L."/>
            <person name="Teles M."/>
            <person name="MacKenzie S."/>
            <person name="Amaro C."/>
        </authorList>
    </citation>
    <scope>NUCLEOTIDE SEQUENCE</scope>
</reference>
<dbReference type="EMBL" id="GBXM01012895">
    <property type="protein sequence ID" value="JAH95682.1"/>
    <property type="molecule type" value="Transcribed_RNA"/>
</dbReference>
<name>A0A0E9WYW5_ANGAN</name>
<sequence length="46" mass="4958">MSMHGTAIALPPHPLPGLELATSCLRECAAYFAATCEKWQLAPLVF</sequence>
<reference evidence="1" key="1">
    <citation type="submission" date="2014-11" db="EMBL/GenBank/DDBJ databases">
        <authorList>
            <person name="Amaro Gonzalez C."/>
        </authorList>
    </citation>
    <scope>NUCLEOTIDE SEQUENCE</scope>
</reference>
<accession>A0A0E9WYW5</accession>
<proteinExistence type="predicted"/>